<dbReference type="EMBL" id="OAOP01000005">
    <property type="protein sequence ID" value="SNX71459.1"/>
    <property type="molecule type" value="Genomic_DNA"/>
</dbReference>
<keyword evidence="1" id="KW-1133">Transmembrane helix</keyword>
<accession>A0A285CV36</accession>
<dbReference type="OrthoDB" id="1698854at2"/>
<keyword evidence="1" id="KW-0812">Transmembrane</keyword>
<gene>
    <name evidence="2" type="ORF">SAMN05877753_105223</name>
</gene>
<feature type="transmembrane region" description="Helical" evidence="1">
    <location>
        <begin position="36"/>
        <end position="56"/>
    </location>
</feature>
<organism evidence="2 3">
    <name type="scientific">Bacillus oleivorans</name>
    <dbReference type="NCBI Taxonomy" id="1448271"/>
    <lineage>
        <taxon>Bacteria</taxon>
        <taxon>Bacillati</taxon>
        <taxon>Bacillota</taxon>
        <taxon>Bacilli</taxon>
        <taxon>Bacillales</taxon>
        <taxon>Bacillaceae</taxon>
        <taxon>Bacillus</taxon>
    </lineage>
</organism>
<name>A0A285CV36_9BACI</name>
<evidence type="ECO:0000313" key="2">
    <source>
        <dbReference type="EMBL" id="SNX71459.1"/>
    </source>
</evidence>
<dbReference type="Proteomes" id="UP000219546">
    <property type="component" value="Unassembled WGS sequence"/>
</dbReference>
<feature type="transmembrane region" description="Helical" evidence="1">
    <location>
        <begin position="6"/>
        <end position="24"/>
    </location>
</feature>
<keyword evidence="3" id="KW-1185">Reference proteome</keyword>
<sequence length="93" mass="10894">MMIYKIIFIYLLLINLWGFFVMGFDKKRAIKQKSRVSEKFLLQIALIGGSVGIYIGMKFYRHKTKHSAFIWGIPAMILTQISILYILGQYLNE</sequence>
<protein>
    <submittedName>
        <fullName evidence="2">Uncharacterized membrane protein YsdA</fullName>
    </submittedName>
</protein>
<dbReference type="RefSeq" id="WP_097159026.1">
    <property type="nucleotide sequence ID" value="NZ_JBEPMQ010000004.1"/>
</dbReference>
<dbReference type="AlphaFoldDB" id="A0A285CV36"/>
<dbReference type="Pfam" id="PF06961">
    <property type="entry name" value="DUF1294"/>
    <property type="match status" value="1"/>
</dbReference>
<keyword evidence="1" id="KW-0472">Membrane</keyword>
<evidence type="ECO:0000313" key="3">
    <source>
        <dbReference type="Proteomes" id="UP000219546"/>
    </source>
</evidence>
<feature type="transmembrane region" description="Helical" evidence="1">
    <location>
        <begin position="68"/>
        <end position="87"/>
    </location>
</feature>
<reference evidence="2 3" key="1">
    <citation type="submission" date="2017-08" db="EMBL/GenBank/DDBJ databases">
        <authorList>
            <person name="de Groot N.N."/>
        </authorList>
    </citation>
    <scope>NUCLEOTIDE SEQUENCE [LARGE SCALE GENOMIC DNA]</scope>
    <source>
        <strain evidence="2 3">JC228</strain>
    </source>
</reference>
<proteinExistence type="predicted"/>
<evidence type="ECO:0000256" key="1">
    <source>
        <dbReference type="SAM" id="Phobius"/>
    </source>
</evidence>
<dbReference type="InterPro" id="IPR010718">
    <property type="entry name" value="DUF1294"/>
</dbReference>